<protein>
    <submittedName>
        <fullName evidence="1">Putative Zn-dependent protease with MMP-like domain</fullName>
    </submittedName>
</protein>
<dbReference type="AlphaFoldDB" id="A0A4R1HXB4"/>
<dbReference type="Pfam" id="PF06262">
    <property type="entry name" value="Zincin_1"/>
    <property type="match status" value="1"/>
</dbReference>
<dbReference type="InterPro" id="IPR010428">
    <property type="entry name" value="Zincin_1"/>
</dbReference>
<dbReference type="CDD" id="cd12952">
    <property type="entry name" value="MMP_ACEL2062"/>
    <property type="match status" value="1"/>
</dbReference>
<dbReference type="GO" id="GO:0006508">
    <property type="term" value="P:proteolysis"/>
    <property type="evidence" value="ECO:0007669"/>
    <property type="project" value="UniProtKB-KW"/>
</dbReference>
<keyword evidence="2" id="KW-1185">Reference proteome</keyword>
<reference evidence="1 2" key="1">
    <citation type="submission" date="2019-03" db="EMBL/GenBank/DDBJ databases">
        <title>Sequencing the genomes of 1000 actinobacteria strains.</title>
        <authorList>
            <person name="Klenk H.-P."/>
        </authorList>
    </citation>
    <scope>NUCLEOTIDE SEQUENCE [LARGE SCALE GENOMIC DNA]</scope>
    <source>
        <strain evidence="1 2">DSM 44969</strain>
    </source>
</reference>
<evidence type="ECO:0000313" key="2">
    <source>
        <dbReference type="Proteomes" id="UP000295560"/>
    </source>
</evidence>
<dbReference type="SUPFAM" id="SSF55486">
    <property type="entry name" value="Metalloproteases ('zincins'), catalytic domain"/>
    <property type="match status" value="1"/>
</dbReference>
<dbReference type="InterPro" id="IPR038555">
    <property type="entry name" value="Zincin_1_sf"/>
</dbReference>
<accession>A0A4R1HXB4</accession>
<keyword evidence="1" id="KW-0378">Hydrolase</keyword>
<dbReference type="EMBL" id="SMFZ01000001">
    <property type="protein sequence ID" value="TCK27414.1"/>
    <property type="molecule type" value="Genomic_DNA"/>
</dbReference>
<keyword evidence="1" id="KW-0645">Protease</keyword>
<sequence>MIDGVAVEMSARRFDELVSDALDTIPAELTARMDNVVVLVEKRHPEEPELLGLYEGVALTERTHEYGGHLPDRITVYRDAVLEFCSDSDEVVDEVAITVVHEIAHHFGIDEERLHELGWG</sequence>
<comment type="caution">
    <text evidence="1">The sequence shown here is derived from an EMBL/GenBank/DDBJ whole genome shotgun (WGS) entry which is preliminary data.</text>
</comment>
<gene>
    <name evidence="1" type="ORF">EV378_3285</name>
</gene>
<evidence type="ECO:0000313" key="1">
    <source>
        <dbReference type="EMBL" id="TCK27414.1"/>
    </source>
</evidence>
<name>A0A4R1HXB4_PSEEN</name>
<dbReference type="GO" id="GO:0008233">
    <property type="term" value="F:peptidase activity"/>
    <property type="evidence" value="ECO:0007669"/>
    <property type="project" value="UniProtKB-KW"/>
</dbReference>
<proteinExistence type="predicted"/>
<dbReference type="Gene3D" id="3.30.2010.20">
    <property type="match status" value="1"/>
</dbReference>
<organism evidence="1 2">
    <name type="scientific">Pseudonocardia endophytica</name>
    <dbReference type="NCBI Taxonomy" id="401976"/>
    <lineage>
        <taxon>Bacteria</taxon>
        <taxon>Bacillati</taxon>
        <taxon>Actinomycetota</taxon>
        <taxon>Actinomycetes</taxon>
        <taxon>Pseudonocardiales</taxon>
        <taxon>Pseudonocardiaceae</taxon>
        <taxon>Pseudonocardia</taxon>
    </lineage>
</organism>
<dbReference type="Proteomes" id="UP000295560">
    <property type="component" value="Unassembled WGS sequence"/>
</dbReference>